<dbReference type="InterPro" id="IPR007630">
    <property type="entry name" value="RNA_pol_sigma70_r4"/>
</dbReference>
<evidence type="ECO:0000259" key="5">
    <source>
        <dbReference type="Pfam" id="PF04545"/>
    </source>
</evidence>
<name>A0A285P983_9BACI</name>
<dbReference type="InterPro" id="IPR013324">
    <property type="entry name" value="RNA_pol_sigma_r3/r4-like"/>
</dbReference>
<dbReference type="RefSeq" id="WP_097043683.1">
    <property type="nucleotide sequence ID" value="NZ_OBEK01000009.1"/>
</dbReference>
<dbReference type="InterPro" id="IPR036388">
    <property type="entry name" value="WH-like_DNA-bd_sf"/>
</dbReference>
<keyword evidence="2" id="KW-0731">Sigma factor</keyword>
<dbReference type="AlphaFoldDB" id="A0A285P983"/>
<dbReference type="CDD" id="cd06171">
    <property type="entry name" value="Sigma70_r4"/>
    <property type="match status" value="1"/>
</dbReference>
<accession>A0A285P983</accession>
<dbReference type="Gene3D" id="1.10.10.10">
    <property type="entry name" value="Winged helix-like DNA-binding domain superfamily/Winged helix DNA-binding domain"/>
    <property type="match status" value="1"/>
</dbReference>
<dbReference type="NCBIfam" id="TIGR02937">
    <property type="entry name" value="sigma70-ECF"/>
    <property type="match status" value="1"/>
</dbReference>
<evidence type="ECO:0000256" key="1">
    <source>
        <dbReference type="ARBA" id="ARBA00023015"/>
    </source>
</evidence>
<gene>
    <name evidence="6" type="ORF">SAMN05421503_3562</name>
</gene>
<evidence type="ECO:0000313" key="7">
    <source>
        <dbReference type="Proteomes" id="UP000219356"/>
    </source>
</evidence>
<keyword evidence="4" id="KW-0804">Transcription</keyword>
<keyword evidence="3" id="KW-0238">DNA-binding</keyword>
<dbReference type="EMBL" id="OBEK01000009">
    <property type="protein sequence ID" value="SNZ18309.1"/>
    <property type="molecule type" value="Genomic_DNA"/>
</dbReference>
<protein>
    <submittedName>
        <fullName evidence="6">RNA polymerase sigma factor, sigma-70 family</fullName>
    </submittedName>
</protein>
<dbReference type="SUPFAM" id="SSF88659">
    <property type="entry name" value="Sigma3 and sigma4 domains of RNA polymerase sigma factors"/>
    <property type="match status" value="1"/>
</dbReference>
<evidence type="ECO:0000256" key="3">
    <source>
        <dbReference type="ARBA" id="ARBA00023125"/>
    </source>
</evidence>
<dbReference type="PANTHER" id="PTHR30385">
    <property type="entry name" value="SIGMA FACTOR F FLAGELLAR"/>
    <property type="match status" value="1"/>
</dbReference>
<reference evidence="7" key="1">
    <citation type="submission" date="2017-09" db="EMBL/GenBank/DDBJ databases">
        <authorList>
            <person name="Varghese N."/>
            <person name="Submissions S."/>
        </authorList>
    </citation>
    <scope>NUCLEOTIDE SEQUENCE [LARGE SCALE GENOMIC DNA]</scope>
    <source>
        <strain evidence="7">CGMCC 1.8913</strain>
    </source>
</reference>
<evidence type="ECO:0000256" key="4">
    <source>
        <dbReference type="ARBA" id="ARBA00023163"/>
    </source>
</evidence>
<sequence>MCSKKDESPTNIHPNAALMNGFLKEKDHRSIYEQAVRYPSAANLSRLNSAFQQFYTEIQLTNYLTTTLSFYASNYSKHAAKKQDRELVILDQPINEEHDSSKKDMLIARDDQQVYGWEQAIHDPGLFSAIQELPDKQKQHLELRFIHQLTHTEIADKLDISQQAVSKSIQSALKKLRVALSKGALP</sequence>
<feature type="domain" description="RNA polymerase sigma-70 region 4" evidence="5">
    <location>
        <begin position="129"/>
        <end position="177"/>
    </location>
</feature>
<evidence type="ECO:0000256" key="2">
    <source>
        <dbReference type="ARBA" id="ARBA00023082"/>
    </source>
</evidence>
<dbReference type="GO" id="GO:0006352">
    <property type="term" value="P:DNA-templated transcription initiation"/>
    <property type="evidence" value="ECO:0007669"/>
    <property type="project" value="InterPro"/>
</dbReference>
<dbReference type="GO" id="GO:0016987">
    <property type="term" value="F:sigma factor activity"/>
    <property type="evidence" value="ECO:0007669"/>
    <property type="project" value="UniProtKB-KW"/>
</dbReference>
<dbReference type="Pfam" id="PF04545">
    <property type="entry name" value="Sigma70_r4"/>
    <property type="match status" value="1"/>
</dbReference>
<evidence type="ECO:0000313" key="6">
    <source>
        <dbReference type="EMBL" id="SNZ18309.1"/>
    </source>
</evidence>
<keyword evidence="1" id="KW-0805">Transcription regulation</keyword>
<dbReference type="Proteomes" id="UP000219356">
    <property type="component" value="Unassembled WGS sequence"/>
</dbReference>
<keyword evidence="7" id="KW-1185">Reference proteome</keyword>
<dbReference type="GO" id="GO:0003677">
    <property type="term" value="F:DNA binding"/>
    <property type="evidence" value="ECO:0007669"/>
    <property type="project" value="UniProtKB-KW"/>
</dbReference>
<organism evidence="6 7">
    <name type="scientific">Terribacillus aidingensis</name>
    <dbReference type="NCBI Taxonomy" id="586416"/>
    <lineage>
        <taxon>Bacteria</taxon>
        <taxon>Bacillati</taxon>
        <taxon>Bacillota</taxon>
        <taxon>Bacilli</taxon>
        <taxon>Bacillales</taxon>
        <taxon>Bacillaceae</taxon>
        <taxon>Terribacillus</taxon>
    </lineage>
</organism>
<dbReference type="InterPro" id="IPR014284">
    <property type="entry name" value="RNA_pol_sigma-70_dom"/>
</dbReference>
<dbReference type="OrthoDB" id="2942336at2"/>
<proteinExistence type="predicted"/>